<dbReference type="RefSeq" id="WP_180680042.1">
    <property type="nucleotide sequence ID" value="NZ_JACCKA010000091.1"/>
</dbReference>
<sequence length="161" mass="17727">MLPLLLGNATLAQPAPAADEAEAVEIEMAGDQVAEYLDQVREILALAERGEYGRFRARDRDALRNNGEKIIALLTDRSGTDELSLHQKTELHNAQQSFEAIVQHQRENAVVCRQVPKTGTRITSTQCSSVATIERERLRARETADQIIRQPSCISGEGGSC</sequence>
<evidence type="ECO:0000313" key="1">
    <source>
        <dbReference type="EMBL" id="NZA28286.1"/>
    </source>
</evidence>
<comment type="caution">
    <text evidence="1">The sequence shown here is derived from an EMBL/GenBank/DDBJ whole genome shotgun (WGS) entry which is preliminary data.</text>
</comment>
<organism evidence="1 2">
    <name type="scientific">Luteimonas salinisoli</name>
    <dbReference type="NCBI Taxonomy" id="2752307"/>
    <lineage>
        <taxon>Bacteria</taxon>
        <taxon>Pseudomonadati</taxon>
        <taxon>Pseudomonadota</taxon>
        <taxon>Gammaproteobacteria</taxon>
        <taxon>Lysobacterales</taxon>
        <taxon>Lysobacteraceae</taxon>
        <taxon>Luteimonas</taxon>
    </lineage>
</organism>
<accession>A0A853JG11</accession>
<reference evidence="1 2" key="1">
    <citation type="submission" date="2020-07" db="EMBL/GenBank/DDBJ databases">
        <title>Luteimonas sp. SJ-92.</title>
        <authorList>
            <person name="Huang X.-X."/>
            <person name="Xu L."/>
            <person name="Sun J.-Q."/>
        </authorList>
    </citation>
    <scope>NUCLEOTIDE SEQUENCE [LARGE SCALE GENOMIC DNA]</scope>
    <source>
        <strain evidence="1 2">SJ-92</strain>
    </source>
</reference>
<dbReference type="EMBL" id="JACCKA010000091">
    <property type="protein sequence ID" value="NZA28286.1"/>
    <property type="molecule type" value="Genomic_DNA"/>
</dbReference>
<proteinExistence type="predicted"/>
<protein>
    <submittedName>
        <fullName evidence="1">Uncharacterized protein</fullName>
    </submittedName>
</protein>
<gene>
    <name evidence="1" type="ORF">H0E84_18075</name>
</gene>
<evidence type="ECO:0000313" key="2">
    <source>
        <dbReference type="Proteomes" id="UP000578091"/>
    </source>
</evidence>
<dbReference type="AlphaFoldDB" id="A0A853JG11"/>
<dbReference type="Proteomes" id="UP000578091">
    <property type="component" value="Unassembled WGS sequence"/>
</dbReference>
<name>A0A853JG11_9GAMM</name>
<keyword evidence="2" id="KW-1185">Reference proteome</keyword>